<feature type="compositionally biased region" description="Basic and acidic residues" evidence="5">
    <location>
        <begin position="75"/>
        <end position="88"/>
    </location>
</feature>
<evidence type="ECO:0000256" key="5">
    <source>
        <dbReference type="SAM" id="MobiDB-lite"/>
    </source>
</evidence>
<dbReference type="SUPFAM" id="SSF81631">
    <property type="entry name" value="PAP/OAS1 substrate-binding domain"/>
    <property type="match status" value="1"/>
</dbReference>
<dbReference type="GO" id="GO:0046872">
    <property type="term" value="F:metal ion binding"/>
    <property type="evidence" value="ECO:0007669"/>
    <property type="project" value="UniProtKB-KW"/>
</dbReference>
<dbReference type="EC" id="2.7.7.19" evidence="2"/>
<comment type="similarity">
    <text evidence="1">Belongs to the DNA polymerase type-B-like family.</text>
</comment>
<feature type="region of interest" description="Disordered" evidence="5">
    <location>
        <begin position="1"/>
        <end position="142"/>
    </location>
</feature>
<dbReference type="GO" id="GO:0005730">
    <property type="term" value="C:nucleolus"/>
    <property type="evidence" value="ECO:0007669"/>
    <property type="project" value="TreeGrafter"/>
</dbReference>
<proteinExistence type="inferred from homology"/>
<dbReference type="OrthoDB" id="273917at2759"/>
<keyword evidence="9" id="KW-1185">Reference proteome</keyword>
<sequence>MNSYRPQYTSRRGGWRDRESRDGRNDNGGAYRGYQNVPPPPSFAPPPPPPGTDSWRHGSYDRRESRMRSPPRYNDSARRGPQDFREPRPPQGDFSFRMEKPAGVGETGAGDSYRPGQDQGRRHGISRGRHPGARRGRGGYFRIIPAERELLSSRDLRVREDLCASGENGVTYRDPEDLSDDEEADMEISDQSGDEAGQPSAKRARSAADQGASGDSVPKWSNPDAETALPPPEEGPRKKKNVVQLIRKARIEDNSAAKLAATTEAEDFISFDMDGDDDAAGAIEGGGGSGPTPGPAPPAGNRGRNSANISRDAPAAPPTTNLLQDLRNNIRASDPLGSRKRTIDDEIKPPAYGPLKKMSKMPVKGHIVSEWLPIPDEDSCPWIVADHSADSEMSVWLHKEIVDFYDYVRPRVFEQRMRSELVERIRAALRNNVKYNGCQVFPFGSFMSGLYLPNADMDIVVCSKNWLQRRPTAFPTPSSLHRFRSFLTSNKLADGSSTEVIGRARVPLVKYIDTVTGLRVDMSFDRMDGPSAVKTFLKWKEQYPALPILVTIIKHFLMMRGLHEPVNGGIGSFSVSCLVMSMLQLMPQVQSRSLVPEHHLGEMLMEFFDLYGNRFDYKNAAIRINPPGYVRKSSNKHNLTYKNTDRLSIIDPNNSSNDVAGGSSNIEAVVYEFRLAHAMIKERMADIAQGRVKNSKASILESILAGNYRSFRLQRAHLRRLHEKYIGPCED</sequence>
<dbReference type="GeneID" id="39575600"/>
<dbReference type="SUPFAM" id="SSF81301">
    <property type="entry name" value="Nucleotidyltransferase"/>
    <property type="match status" value="1"/>
</dbReference>
<dbReference type="InterPro" id="IPR043519">
    <property type="entry name" value="NT_sf"/>
</dbReference>
<evidence type="ECO:0000256" key="4">
    <source>
        <dbReference type="ARBA" id="ARBA00022842"/>
    </source>
</evidence>
<evidence type="ECO:0000256" key="1">
    <source>
        <dbReference type="ARBA" id="ARBA00008593"/>
    </source>
</evidence>
<feature type="domain" description="PAP-associated" evidence="6">
    <location>
        <begin position="599"/>
        <end position="657"/>
    </location>
</feature>
<reference evidence="8 9" key="1">
    <citation type="journal article" date="2018" name="Mol. Ecol.">
        <title>The obligate alkalophilic soda-lake fungus Sodiomyces alkalinus has shifted to a protein diet.</title>
        <authorList>
            <person name="Grum-Grzhimaylo A.A."/>
            <person name="Falkoski D.L."/>
            <person name="van den Heuvel J."/>
            <person name="Valero-Jimenez C.A."/>
            <person name="Min B."/>
            <person name="Choi I.G."/>
            <person name="Lipzen A."/>
            <person name="Daum C.G."/>
            <person name="Aanen D.K."/>
            <person name="Tsang A."/>
            <person name="Henrissat B."/>
            <person name="Bilanenko E.N."/>
            <person name="de Vries R.P."/>
            <person name="van Kan J.A.L."/>
            <person name="Grigoriev I.V."/>
            <person name="Debets A.J.M."/>
        </authorList>
    </citation>
    <scope>NUCLEOTIDE SEQUENCE [LARGE SCALE GENOMIC DNA]</scope>
    <source>
        <strain evidence="8 9">F11</strain>
    </source>
</reference>
<dbReference type="GO" id="GO:0043634">
    <property type="term" value="P:polyadenylation-dependent ncRNA catabolic process"/>
    <property type="evidence" value="ECO:0007669"/>
    <property type="project" value="TreeGrafter"/>
</dbReference>
<organism evidence="8 9">
    <name type="scientific">Sodiomyces alkalinus (strain CBS 110278 / VKM F-3762 / F11)</name>
    <name type="common">Alkaliphilic filamentous fungus</name>
    <dbReference type="NCBI Taxonomy" id="1314773"/>
    <lineage>
        <taxon>Eukaryota</taxon>
        <taxon>Fungi</taxon>
        <taxon>Dikarya</taxon>
        <taxon>Ascomycota</taxon>
        <taxon>Pezizomycotina</taxon>
        <taxon>Sordariomycetes</taxon>
        <taxon>Hypocreomycetidae</taxon>
        <taxon>Glomerellales</taxon>
        <taxon>Plectosphaerellaceae</taxon>
        <taxon>Sodiomyces</taxon>
    </lineage>
</organism>
<evidence type="ECO:0000256" key="3">
    <source>
        <dbReference type="ARBA" id="ARBA00022723"/>
    </source>
</evidence>
<dbReference type="Gene3D" id="3.30.460.10">
    <property type="entry name" value="Beta Polymerase, domain 2"/>
    <property type="match status" value="1"/>
</dbReference>
<dbReference type="PANTHER" id="PTHR23092">
    <property type="entry name" value="POLY(A) RNA POLYMERASE"/>
    <property type="match status" value="1"/>
</dbReference>
<dbReference type="Gene3D" id="1.10.1410.10">
    <property type="match status" value="1"/>
</dbReference>
<feature type="compositionally biased region" description="Polar residues" evidence="5">
    <location>
        <begin position="1"/>
        <end position="10"/>
    </location>
</feature>
<name>A0A3N2Q7E6_SODAK</name>
<feature type="compositionally biased region" description="Acidic residues" evidence="5">
    <location>
        <begin position="177"/>
        <end position="188"/>
    </location>
</feature>
<evidence type="ECO:0000259" key="6">
    <source>
        <dbReference type="Pfam" id="PF03828"/>
    </source>
</evidence>
<feature type="compositionally biased region" description="Basic residues" evidence="5">
    <location>
        <begin position="122"/>
        <end position="137"/>
    </location>
</feature>
<dbReference type="CDD" id="cd05402">
    <property type="entry name" value="NT_PAP_TUTase"/>
    <property type="match status" value="1"/>
</dbReference>
<dbReference type="Pfam" id="PF22600">
    <property type="entry name" value="MTPAP-like_central"/>
    <property type="match status" value="1"/>
</dbReference>
<feature type="compositionally biased region" description="Pro residues" evidence="5">
    <location>
        <begin position="37"/>
        <end position="51"/>
    </location>
</feature>
<dbReference type="InterPro" id="IPR054708">
    <property type="entry name" value="MTPAP-like_central"/>
</dbReference>
<dbReference type="InterPro" id="IPR002058">
    <property type="entry name" value="PAP_assoc"/>
</dbReference>
<feature type="domain" description="Poly(A) RNA polymerase mitochondrial-like central palm" evidence="7">
    <location>
        <begin position="397"/>
        <end position="529"/>
    </location>
</feature>
<feature type="compositionally biased region" description="Basic and acidic residues" evidence="5">
    <location>
        <begin position="54"/>
        <end position="67"/>
    </location>
</feature>
<feature type="region of interest" description="Disordered" evidence="5">
    <location>
        <begin position="271"/>
        <end position="350"/>
    </location>
</feature>
<dbReference type="GO" id="GO:0010605">
    <property type="term" value="P:negative regulation of macromolecule metabolic process"/>
    <property type="evidence" value="ECO:0007669"/>
    <property type="project" value="UniProtKB-ARBA"/>
</dbReference>
<dbReference type="InterPro" id="IPR045862">
    <property type="entry name" value="Trf4-like"/>
</dbReference>
<dbReference type="GO" id="GO:0003729">
    <property type="term" value="F:mRNA binding"/>
    <property type="evidence" value="ECO:0007669"/>
    <property type="project" value="TreeGrafter"/>
</dbReference>
<protein>
    <recommendedName>
        <fullName evidence="2">polynucleotide adenylyltransferase</fullName>
        <ecNumber evidence="2">2.7.7.19</ecNumber>
    </recommendedName>
</protein>
<dbReference type="GO" id="GO:0031123">
    <property type="term" value="P:RNA 3'-end processing"/>
    <property type="evidence" value="ECO:0007669"/>
    <property type="project" value="TreeGrafter"/>
</dbReference>
<dbReference type="AlphaFoldDB" id="A0A3N2Q7E6"/>
<evidence type="ECO:0000256" key="2">
    <source>
        <dbReference type="ARBA" id="ARBA00012388"/>
    </source>
</evidence>
<dbReference type="STRING" id="1314773.A0A3N2Q7E6"/>
<dbReference type="GO" id="GO:1990817">
    <property type="term" value="F:poly(A) RNA polymerase activity"/>
    <property type="evidence" value="ECO:0007669"/>
    <property type="project" value="UniProtKB-EC"/>
</dbReference>
<gene>
    <name evidence="8" type="ORF">SODALDRAFT_18949</name>
</gene>
<dbReference type="PANTHER" id="PTHR23092:SF15">
    <property type="entry name" value="INACTIVE NON-CANONICAL POLY(A) RNA POLYMERASE PROTEIN TRF4-2-RELATED"/>
    <property type="match status" value="1"/>
</dbReference>
<feature type="compositionally biased region" description="Basic and acidic residues" evidence="5">
    <location>
        <begin position="14"/>
        <end position="25"/>
    </location>
</feature>
<dbReference type="Pfam" id="PF03828">
    <property type="entry name" value="PAP_assoc"/>
    <property type="match status" value="1"/>
</dbReference>
<evidence type="ECO:0000313" key="9">
    <source>
        <dbReference type="Proteomes" id="UP000272025"/>
    </source>
</evidence>
<dbReference type="EMBL" id="ML119051">
    <property type="protein sequence ID" value="ROT42588.1"/>
    <property type="molecule type" value="Genomic_DNA"/>
</dbReference>
<keyword evidence="4" id="KW-0460">Magnesium</keyword>
<keyword evidence="3" id="KW-0479">Metal-binding</keyword>
<dbReference type="RefSeq" id="XP_028470394.1">
    <property type="nucleotide sequence ID" value="XM_028607122.1"/>
</dbReference>
<dbReference type="Proteomes" id="UP000272025">
    <property type="component" value="Unassembled WGS sequence"/>
</dbReference>
<feature type="region of interest" description="Disordered" evidence="5">
    <location>
        <begin position="162"/>
        <end position="241"/>
    </location>
</feature>
<evidence type="ECO:0000313" key="8">
    <source>
        <dbReference type="EMBL" id="ROT42588.1"/>
    </source>
</evidence>
<feature type="compositionally biased region" description="Polar residues" evidence="5">
    <location>
        <begin position="318"/>
        <end position="331"/>
    </location>
</feature>
<dbReference type="GO" id="GO:0031499">
    <property type="term" value="C:TRAMP complex"/>
    <property type="evidence" value="ECO:0007669"/>
    <property type="project" value="TreeGrafter"/>
</dbReference>
<accession>A0A3N2Q7E6</accession>
<evidence type="ECO:0000259" key="7">
    <source>
        <dbReference type="Pfam" id="PF22600"/>
    </source>
</evidence>